<dbReference type="Pfam" id="PF09979">
    <property type="entry name" value="DUF2213"/>
    <property type="match status" value="1"/>
</dbReference>
<accession>A0AAP9J5Q8</accession>
<keyword evidence="1" id="KW-0175">Coiled coil</keyword>
<protein>
    <submittedName>
        <fullName evidence="2">DUF2213 domain-containing protein</fullName>
    </submittedName>
</protein>
<organism evidence="2 3">
    <name type="scientific">Agrobacterium tumefaciens</name>
    <dbReference type="NCBI Taxonomy" id="358"/>
    <lineage>
        <taxon>Bacteria</taxon>
        <taxon>Pseudomonadati</taxon>
        <taxon>Pseudomonadota</taxon>
        <taxon>Alphaproteobacteria</taxon>
        <taxon>Hyphomicrobiales</taxon>
        <taxon>Rhizobiaceae</taxon>
        <taxon>Rhizobium/Agrobacterium group</taxon>
        <taxon>Agrobacterium</taxon>
        <taxon>Agrobacterium tumefaciens complex</taxon>
    </lineage>
</organism>
<sequence>MQFTDAVTVSGTRRTADGYLIAEAKSVRTGIQLYSGDEVGKPSMPIVRVYRPADQVFADASLQSFTHAPVTMNHPDEAVTAENWKDLAIGEVSTAAKKDGEWVHLPLILKDAKAIADVEAGKRELSAGYTCELVWGDGVTPEGQQFDATQTNIKINHLAVVTRARAGSQARIGDGASWGAAPFTPDHNPKKETIMTLKTVTVDGIPVEVTDQGAVVIGTLQTRLADANAKAEKAEAAHTAALAAKDAELAKKDAELDAVKAKVLSDADLDKRVQDRADLITVAKAIAKDVKTEGLSDAAIRKAVVVAKIGDAAIAGKSEAYIDARFDHLVEDAAKGASDPFAAVVKDGVKQTDTNTISTAHKAMTDHLTSAWMGSNQKGAA</sequence>
<evidence type="ECO:0000313" key="3">
    <source>
        <dbReference type="Proteomes" id="UP000222296"/>
    </source>
</evidence>
<reference evidence="2 3" key="1">
    <citation type="journal article" date="2017" name="Genome Announc.">
        <title>Draft Genome Sequence of Agrobacterium tumefaciens Biovar 1 Strain 186, Isolated from Walnut.</title>
        <authorList>
            <person name="Poret-Peterson A.T."/>
            <person name="Bhatnagar S."/>
            <person name="McClean A.E."/>
            <person name="Kluepfel D.A."/>
        </authorList>
    </citation>
    <scope>NUCLEOTIDE SEQUENCE [LARGE SCALE GENOMIC DNA]</scope>
    <source>
        <strain evidence="2 3">186</strain>
    </source>
</reference>
<dbReference type="Proteomes" id="UP000222296">
    <property type="component" value="Chromosome Circular"/>
</dbReference>
<proteinExistence type="predicted"/>
<evidence type="ECO:0000256" key="1">
    <source>
        <dbReference type="SAM" id="Coils"/>
    </source>
</evidence>
<evidence type="ECO:0000313" key="2">
    <source>
        <dbReference type="EMBL" id="QDY93900.1"/>
    </source>
</evidence>
<dbReference type="InterPro" id="IPR016913">
    <property type="entry name" value="UCP029215"/>
</dbReference>
<dbReference type="AlphaFoldDB" id="A0AAP9J5Q8"/>
<dbReference type="RefSeq" id="WP_099085324.1">
    <property type="nucleotide sequence ID" value="NZ_CP042274.1"/>
</dbReference>
<dbReference type="EMBL" id="CP042274">
    <property type="protein sequence ID" value="QDY93900.1"/>
    <property type="molecule type" value="Genomic_DNA"/>
</dbReference>
<gene>
    <name evidence="2" type="ORF">CG010_007020</name>
</gene>
<name>A0AAP9J5Q8_AGRTU</name>
<dbReference type="PIRSF" id="PIRSF029215">
    <property type="entry name" value="UCP029215"/>
    <property type="match status" value="1"/>
</dbReference>
<feature type="coiled-coil region" evidence="1">
    <location>
        <begin position="217"/>
        <end position="262"/>
    </location>
</feature>